<reference evidence="7 8" key="1">
    <citation type="journal article" date="2016" name="Nat. Commun.">
        <title>Thousands of microbial genomes shed light on interconnected biogeochemical processes in an aquifer system.</title>
        <authorList>
            <person name="Anantharaman K."/>
            <person name="Brown C.T."/>
            <person name="Hug L.A."/>
            <person name="Sharon I."/>
            <person name="Castelle C.J."/>
            <person name="Probst A.J."/>
            <person name="Thomas B.C."/>
            <person name="Singh A."/>
            <person name="Wilkins M.J."/>
            <person name="Karaoz U."/>
            <person name="Brodie E.L."/>
            <person name="Williams K.H."/>
            <person name="Hubbard S.S."/>
            <person name="Banfield J.F."/>
        </authorList>
    </citation>
    <scope>NUCLEOTIDE SEQUENCE [LARGE SCALE GENOMIC DNA]</scope>
</reference>
<comment type="subcellular location">
    <subcellularLocation>
        <location evidence="1">Cell membrane</location>
        <topology evidence="1">Multi-pass membrane protein</topology>
    </subcellularLocation>
</comment>
<keyword evidence="2 5" id="KW-0812">Transmembrane</keyword>
<evidence type="ECO:0000313" key="7">
    <source>
        <dbReference type="EMBL" id="OGB89402.1"/>
    </source>
</evidence>
<feature type="domain" description="Major facilitator superfamily (MFS) profile" evidence="6">
    <location>
        <begin position="1"/>
        <end position="354"/>
    </location>
</feature>
<name>A0A1F4Q2C0_UNCSA</name>
<evidence type="ECO:0000256" key="2">
    <source>
        <dbReference type="ARBA" id="ARBA00022692"/>
    </source>
</evidence>
<proteinExistence type="predicted"/>
<feature type="transmembrane region" description="Helical" evidence="5">
    <location>
        <begin position="219"/>
        <end position="239"/>
    </location>
</feature>
<dbReference type="PROSITE" id="PS50850">
    <property type="entry name" value="MFS"/>
    <property type="match status" value="1"/>
</dbReference>
<dbReference type="GO" id="GO:0005886">
    <property type="term" value="C:plasma membrane"/>
    <property type="evidence" value="ECO:0007669"/>
    <property type="project" value="UniProtKB-SubCell"/>
</dbReference>
<keyword evidence="3 5" id="KW-1133">Transmembrane helix</keyword>
<feature type="transmembrane region" description="Helical" evidence="5">
    <location>
        <begin position="147"/>
        <end position="165"/>
    </location>
</feature>
<feature type="transmembrane region" description="Helical" evidence="5">
    <location>
        <begin position="306"/>
        <end position="329"/>
    </location>
</feature>
<protein>
    <recommendedName>
        <fullName evidence="6">Major facilitator superfamily (MFS) profile domain-containing protein</fullName>
    </recommendedName>
</protein>
<feature type="transmembrane region" description="Helical" evidence="5">
    <location>
        <begin position="335"/>
        <end position="353"/>
    </location>
</feature>
<gene>
    <name evidence="7" type="ORF">A2625_07945</name>
</gene>
<sequence length="354" mass="38819">MESSSLIQLFSYAAMMASSILIPLMAEGFGASPGLVGLIVGSFNLFYLLSSYLFGALADKYGSKYILRLGLFLSVVFFAGQIMAKDLFSLFVIRSLAGAGAGIFPAALAVYAYHEYKGKMGYFAGSGSLGWAVGAVLVGLIASSQTIFLLSSIFFAIAFFLSLQLRETPVVPRKIKLIPFGLVRRNARIYIPYFFRQLGAQAIWAIFPLYLVFTGADMLWVGIAYFVNTFTQFFIMQYVERFRNLYLVNIGLLCSVATFTAYALFPYLPVVLVFQLLLAYSYSTLQVGSVQELLSKNLEQSTAMGLLNSIVNFTAVLGPFMAGAIAEIYGYQGVMWLGAIFSFIGLVSFTSVLE</sequence>
<organism evidence="7 8">
    <name type="scientific">candidate division WOR-1 bacterium RIFCSPHIGHO2_01_FULL_53_15</name>
    <dbReference type="NCBI Taxonomy" id="1802564"/>
    <lineage>
        <taxon>Bacteria</taxon>
        <taxon>Bacillati</taxon>
        <taxon>Saganbacteria</taxon>
    </lineage>
</organism>
<evidence type="ECO:0000313" key="8">
    <source>
        <dbReference type="Proteomes" id="UP000178724"/>
    </source>
</evidence>
<dbReference type="PANTHER" id="PTHR23526">
    <property type="entry name" value="INTEGRAL MEMBRANE TRANSPORT PROTEIN-RELATED"/>
    <property type="match status" value="1"/>
</dbReference>
<dbReference type="InterPro" id="IPR020846">
    <property type="entry name" value="MFS_dom"/>
</dbReference>
<feature type="transmembrane region" description="Helical" evidence="5">
    <location>
        <begin position="7"/>
        <end position="26"/>
    </location>
</feature>
<keyword evidence="4 5" id="KW-0472">Membrane</keyword>
<accession>A0A1F4Q2C0</accession>
<dbReference type="Proteomes" id="UP000178724">
    <property type="component" value="Unassembled WGS sequence"/>
</dbReference>
<evidence type="ECO:0000256" key="5">
    <source>
        <dbReference type="SAM" id="Phobius"/>
    </source>
</evidence>
<feature type="transmembrane region" description="Helical" evidence="5">
    <location>
        <begin position="90"/>
        <end position="113"/>
    </location>
</feature>
<dbReference type="InterPro" id="IPR036259">
    <property type="entry name" value="MFS_trans_sf"/>
</dbReference>
<dbReference type="EMBL" id="METM01000026">
    <property type="protein sequence ID" value="OGB89402.1"/>
    <property type="molecule type" value="Genomic_DNA"/>
</dbReference>
<dbReference type="GO" id="GO:0022857">
    <property type="term" value="F:transmembrane transporter activity"/>
    <property type="evidence" value="ECO:0007669"/>
    <property type="project" value="InterPro"/>
</dbReference>
<feature type="transmembrane region" description="Helical" evidence="5">
    <location>
        <begin position="65"/>
        <end position="84"/>
    </location>
</feature>
<feature type="transmembrane region" description="Helical" evidence="5">
    <location>
        <begin position="246"/>
        <end position="265"/>
    </location>
</feature>
<dbReference type="Gene3D" id="1.20.1250.20">
    <property type="entry name" value="MFS general substrate transporter like domains"/>
    <property type="match status" value="1"/>
</dbReference>
<evidence type="ECO:0000259" key="6">
    <source>
        <dbReference type="PROSITE" id="PS50850"/>
    </source>
</evidence>
<feature type="transmembrane region" description="Helical" evidence="5">
    <location>
        <begin position="193"/>
        <end position="213"/>
    </location>
</feature>
<comment type="caution">
    <text evidence="7">The sequence shown here is derived from an EMBL/GenBank/DDBJ whole genome shotgun (WGS) entry which is preliminary data.</text>
</comment>
<dbReference type="InterPro" id="IPR052528">
    <property type="entry name" value="Sugar_transport-like"/>
</dbReference>
<dbReference type="Pfam" id="PF07690">
    <property type="entry name" value="MFS_1"/>
    <property type="match status" value="1"/>
</dbReference>
<dbReference type="AlphaFoldDB" id="A0A1F4Q2C0"/>
<evidence type="ECO:0000256" key="1">
    <source>
        <dbReference type="ARBA" id="ARBA00004651"/>
    </source>
</evidence>
<dbReference type="SUPFAM" id="SSF103473">
    <property type="entry name" value="MFS general substrate transporter"/>
    <property type="match status" value="1"/>
</dbReference>
<feature type="transmembrane region" description="Helical" evidence="5">
    <location>
        <begin position="38"/>
        <end position="58"/>
    </location>
</feature>
<dbReference type="InterPro" id="IPR011701">
    <property type="entry name" value="MFS"/>
</dbReference>
<feature type="transmembrane region" description="Helical" evidence="5">
    <location>
        <begin position="120"/>
        <end position="141"/>
    </location>
</feature>
<evidence type="ECO:0000256" key="4">
    <source>
        <dbReference type="ARBA" id="ARBA00023136"/>
    </source>
</evidence>
<evidence type="ECO:0000256" key="3">
    <source>
        <dbReference type="ARBA" id="ARBA00022989"/>
    </source>
</evidence>
<dbReference type="PANTHER" id="PTHR23526:SF2">
    <property type="entry name" value="MAJOR FACILITATOR SUPERFAMILY (MFS) PROFILE DOMAIN-CONTAINING PROTEIN"/>
    <property type="match status" value="1"/>
</dbReference>